<dbReference type="OrthoDB" id="3541690at2"/>
<keyword evidence="1" id="KW-0175">Coiled coil</keyword>
<dbReference type="EMBL" id="SJZJ01000016">
    <property type="protein sequence ID" value="TCJ23703.1"/>
    <property type="molecule type" value="Genomic_DNA"/>
</dbReference>
<dbReference type="Proteomes" id="UP000295453">
    <property type="component" value="Unassembled WGS sequence"/>
</dbReference>
<proteinExistence type="predicted"/>
<evidence type="ECO:0000313" key="3">
    <source>
        <dbReference type="Proteomes" id="UP000295453"/>
    </source>
</evidence>
<organism evidence="2 3">
    <name type="scientific">Nocardioides jejuensis</name>
    <dbReference type="NCBI Taxonomy" id="2502782"/>
    <lineage>
        <taxon>Bacteria</taxon>
        <taxon>Bacillati</taxon>
        <taxon>Actinomycetota</taxon>
        <taxon>Actinomycetes</taxon>
        <taxon>Propionibacteriales</taxon>
        <taxon>Nocardioidaceae</taxon>
        <taxon>Nocardioides</taxon>
    </lineage>
</organism>
<sequence length="285" mass="29976">MTLLEEAEEIYGLGLGEFTAARDARARALKATDAELAGAVKALKKPSLAAWVLNLLVRREPSQVDQLVSVGAALRDAAASLDATQLRALTAQRRQLTAAVTTVARRHALSEGQKVTESVATEIEATLTAAMVDAGAAAALQSGLLVRAFATTGVDDLDPSAYVAVADAIGHVASSVPATLHAVPDPSEAERRRDAKRALAVADKELRIAREALTRAEVRHRGAQAQALQVESEIDELKRRLAELEEREESAQTAVERAAVAVEDAQEEVAAAEGARDAAAAKLSI</sequence>
<protein>
    <submittedName>
        <fullName evidence="2">Uncharacterized protein</fullName>
    </submittedName>
</protein>
<dbReference type="RefSeq" id="WP_131583902.1">
    <property type="nucleotide sequence ID" value="NZ_SJZJ01000016.1"/>
</dbReference>
<gene>
    <name evidence="2" type="ORF">EPD65_10565</name>
</gene>
<comment type="caution">
    <text evidence="2">The sequence shown here is derived from an EMBL/GenBank/DDBJ whole genome shotgun (WGS) entry which is preliminary data.</text>
</comment>
<evidence type="ECO:0000256" key="1">
    <source>
        <dbReference type="SAM" id="Coils"/>
    </source>
</evidence>
<keyword evidence="3" id="KW-1185">Reference proteome</keyword>
<dbReference type="AlphaFoldDB" id="A0A4R1BZW0"/>
<reference evidence="2 3" key="1">
    <citation type="submission" date="2019-03" db="EMBL/GenBank/DDBJ databases">
        <authorList>
            <person name="Kim M.K.M."/>
        </authorList>
    </citation>
    <scope>NUCLEOTIDE SEQUENCE [LARGE SCALE GENOMIC DNA]</scope>
    <source>
        <strain evidence="2 3">18JY15-6</strain>
    </source>
</reference>
<feature type="coiled-coil region" evidence="1">
    <location>
        <begin position="192"/>
        <end position="282"/>
    </location>
</feature>
<evidence type="ECO:0000313" key="2">
    <source>
        <dbReference type="EMBL" id="TCJ23703.1"/>
    </source>
</evidence>
<name>A0A4R1BZW0_9ACTN</name>
<accession>A0A4R1BZW0</accession>